<accession>A0ABW4D102</accession>
<comment type="caution">
    <text evidence="1">The sequence shown here is derived from an EMBL/GenBank/DDBJ whole genome shotgun (WGS) entry which is preliminary data.</text>
</comment>
<sequence>MKTGASKLNELIDLRVSLALADRDALYRAFVTDTSPLTVQPKVMTTGGKKHTPVRGVKRLDWGGTRELAVGDEVLVGVLADSDANDKKGKTYIADENRRYSIDSSIVIGVIK</sequence>
<protein>
    <recommendedName>
        <fullName evidence="3">10 kDa chaperonin</fullName>
    </recommendedName>
</protein>
<keyword evidence="2" id="KW-1185">Reference proteome</keyword>
<dbReference type="Proteomes" id="UP001597189">
    <property type="component" value="Unassembled WGS sequence"/>
</dbReference>
<name>A0ABW4D102_9LACO</name>
<evidence type="ECO:0000313" key="1">
    <source>
        <dbReference type="EMBL" id="MFD1455244.1"/>
    </source>
</evidence>
<dbReference type="EMBL" id="JBHTOD010000004">
    <property type="protein sequence ID" value="MFD1455244.1"/>
    <property type="molecule type" value="Genomic_DNA"/>
</dbReference>
<reference evidence="2" key="1">
    <citation type="journal article" date="2019" name="Int. J. Syst. Evol. Microbiol.">
        <title>The Global Catalogue of Microorganisms (GCM) 10K type strain sequencing project: providing services to taxonomists for standard genome sequencing and annotation.</title>
        <authorList>
            <consortium name="The Broad Institute Genomics Platform"/>
            <consortium name="The Broad Institute Genome Sequencing Center for Infectious Disease"/>
            <person name="Wu L."/>
            <person name="Ma J."/>
        </authorList>
    </citation>
    <scope>NUCLEOTIDE SEQUENCE [LARGE SCALE GENOMIC DNA]</scope>
    <source>
        <strain evidence="2">CCM 8979</strain>
    </source>
</reference>
<organism evidence="1 2">
    <name type="scientific">Levilactobacillus lanxiensis</name>
    <dbReference type="NCBI Taxonomy" id="2799568"/>
    <lineage>
        <taxon>Bacteria</taxon>
        <taxon>Bacillati</taxon>
        <taxon>Bacillota</taxon>
        <taxon>Bacilli</taxon>
        <taxon>Lactobacillales</taxon>
        <taxon>Lactobacillaceae</taxon>
        <taxon>Levilactobacillus</taxon>
    </lineage>
</organism>
<gene>
    <name evidence="1" type="ORF">ACFQ44_06035</name>
</gene>
<proteinExistence type="predicted"/>
<dbReference type="RefSeq" id="WP_203644536.1">
    <property type="nucleotide sequence ID" value="NZ_BOLN01000004.1"/>
</dbReference>
<evidence type="ECO:0008006" key="3">
    <source>
        <dbReference type="Google" id="ProtNLM"/>
    </source>
</evidence>
<evidence type="ECO:0000313" key="2">
    <source>
        <dbReference type="Proteomes" id="UP001597189"/>
    </source>
</evidence>